<feature type="transmembrane region" description="Helical" evidence="2">
    <location>
        <begin position="85"/>
        <end position="102"/>
    </location>
</feature>
<dbReference type="RefSeq" id="WP_242604753.1">
    <property type="nucleotide sequence ID" value="NZ_CAAAHP010000007.1"/>
</dbReference>
<sequence length="104" mass="11359">MDVTGRTTGTTQNFQNMGAGSNRGTLGDTTLRNSNLSSAASDLLNDGKKVANELYEEGRHRVNEMQDSIRIYSDELIKQVHAKPMTTLLIAAGVGFILASFIRR</sequence>
<reference evidence="3 4" key="1">
    <citation type="submission" date="2018-06" db="EMBL/GenBank/DDBJ databases">
        <authorList>
            <consortium name="Pathogen Informatics"/>
            <person name="Doyle S."/>
        </authorList>
    </citation>
    <scope>NUCLEOTIDE SEQUENCE [LARGE SCALE GENOMIC DNA]</scope>
    <source>
        <strain evidence="3 4">NCTC13316</strain>
    </source>
</reference>
<keyword evidence="2" id="KW-1133">Transmembrane helix</keyword>
<evidence type="ECO:0000256" key="2">
    <source>
        <dbReference type="SAM" id="Phobius"/>
    </source>
</evidence>
<proteinExistence type="predicted"/>
<keyword evidence="4" id="KW-1185">Reference proteome</keyword>
<evidence type="ECO:0000313" key="3">
    <source>
        <dbReference type="EMBL" id="STX50800.1"/>
    </source>
</evidence>
<dbReference type="AlphaFoldDB" id="A0A378JL12"/>
<evidence type="ECO:0000256" key="1">
    <source>
        <dbReference type="SAM" id="MobiDB-lite"/>
    </source>
</evidence>
<organism evidence="3 4">
    <name type="scientific">Legionella busanensis</name>
    <dbReference type="NCBI Taxonomy" id="190655"/>
    <lineage>
        <taxon>Bacteria</taxon>
        <taxon>Pseudomonadati</taxon>
        <taxon>Pseudomonadota</taxon>
        <taxon>Gammaproteobacteria</taxon>
        <taxon>Legionellales</taxon>
        <taxon>Legionellaceae</taxon>
        <taxon>Legionella</taxon>
    </lineage>
</organism>
<evidence type="ECO:0000313" key="4">
    <source>
        <dbReference type="Proteomes" id="UP000254794"/>
    </source>
</evidence>
<protein>
    <submittedName>
        <fullName evidence="3">Bacterial protein of uncharacterized function (DUF883)</fullName>
    </submittedName>
</protein>
<gene>
    <name evidence="3" type="ORF">NCTC13316_00888</name>
</gene>
<keyword evidence="2" id="KW-0812">Transmembrane</keyword>
<feature type="region of interest" description="Disordered" evidence="1">
    <location>
        <begin position="1"/>
        <end position="32"/>
    </location>
</feature>
<accession>A0A378JL12</accession>
<dbReference type="EMBL" id="UGOD01000001">
    <property type="protein sequence ID" value="STX50800.1"/>
    <property type="molecule type" value="Genomic_DNA"/>
</dbReference>
<dbReference type="Proteomes" id="UP000254794">
    <property type="component" value="Unassembled WGS sequence"/>
</dbReference>
<keyword evidence="2" id="KW-0472">Membrane</keyword>
<name>A0A378JL12_9GAMM</name>